<dbReference type="Gene3D" id="3.40.50.300">
    <property type="entry name" value="P-loop containing nucleotide triphosphate hydrolases"/>
    <property type="match status" value="1"/>
</dbReference>
<proteinExistence type="predicted"/>
<keyword evidence="3" id="KW-0418">Kinase</keyword>
<dbReference type="AlphaFoldDB" id="A0A553JZ37"/>
<feature type="compositionally biased region" description="Basic residues" evidence="1">
    <location>
        <begin position="383"/>
        <end position="396"/>
    </location>
</feature>
<feature type="region of interest" description="Disordered" evidence="1">
    <location>
        <begin position="349"/>
        <end position="396"/>
    </location>
</feature>
<feature type="compositionally biased region" description="Basic and acidic residues" evidence="1">
    <location>
        <begin position="367"/>
        <end position="379"/>
    </location>
</feature>
<dbReference type="Pfam" id="PF03976">
    <property type="entry name" value="PPK2"/>
    <property type="match status" value="1"/>
</dbReference>
<dbReference type="OrthoDB" id="9775224at2"/>
<dbReference type="SUPFAM" id="SSF52540">
    <property type="entry name" value="P-loop containing nucleoside triphosphate hydrolases"/>
    <property type="match status" value="1"/>
</dbReference>
<dbReference type="PANTHER" id="PTHR34383">
    <property type="entry name" value="POLYPHOSPHATE:AMP PHOSPHOTRANSFERASE-RELATED"/>
    <property type="match status" value="1"/>
</dbReference>
<evidence type="ECO:0000259" key="2">
    <source>
        <dbReference type="Pfam" id="PF03976"/>
    </source>
</evidence>
<keyword evidence="4" id="KW-1185">Reference proteome</keyword>
<evidence type="ECO:0000313" key="3">
    <source>
        <dbReference type="EMBL" id="TRY17726.1"/>
    </source>
</evidence>
<dbReference type="EMBL" id="VKKG01000004">
    <property type="protein sequence ID" value="TRY17726.1"/>
    <property type="molecule type" value="Genomic_DNA"/>
</dbReference>
<organism evidence="3 4">
    <name type="scientific">Tessaracoccus rhinocerotis</name>
    <dbReference type="NCBI Taxonomy" id="1689449"/>
    <lineage>
        <taxon>Bacteria</taxon>
        <taxon>Bacillati</taxon>
        <taxon>Actinomycetota</taxon>
        <taxon>Actinomycetes</taxon>
        <taxon>Propionibacteriales</taxon>
        <taxon>Propionibacteriaceae</taxon>
        <taxon>Tessaracoccus</taxon>
    </lineage>
</organism>
<feature type="domain" description="Polyphosphate kinase-2-related" evidence="2">
    <location>
        <begin position="40"/>
        <end position="263"/>
    </location>
</feature>
<reference evidence="3 4" key="1">
    <citation type="submission" date="2019-07" db="EMBL/GenBank/DDBJ databases">
        <authorList>
            <person name="Zhou L.-Y."/>
        </authorList>
    </citation>
    <scope>NUCLEOTIDE SEQUENCE [LARGE SCALE GENOMIC DNA]</scope>
    <source>
        <strain evidence="3 4">YIM 101269</strain>
    </source>
</reference>
<protein>
    <submittedName>
        <fullName evidence="3">Polyphosphate kinase 2 family protein</fullName>
    </submittedName>
</protein>
<dbReference type="NCBIfam" id="TIGR03709">
    <property type="entry name" value="PPK2_rel_1"/>
    <property type="match status" value="1"/>
</dbReference>
<sequence length="396" mass="45109">MGMSNQWSNDPRELLRPGADFDLATFDRRGTPGWEGDKAEAKELMDSRGALLYELQERLYAEGRAGGKRSVLIIVQGLDTAGKGGIARHVMGYVDPQGVQLRSFGVPTEEERSHHYLWRIEKALPQPGRIGLFDRSHYEDVLVVRVDELVEQEVWEPRYDEINAWEKELADSGTIILKFALMVSHEEQGLRLMERLDRPDKHWKYSPSDLTTRANWDKYQQAYQAVFERTDTDHAPWYVLPADRKWYSRLAATEIITRTLIEMEMTWPRVRWSDDVQRRKLADTMTTASLAESLAATEETVRSAIEESIDVKLEAAALVGRDEETTRELADAKRQELLAELEQNIAHKRELLAARDDAPSGSEPAEQDSKKSKKSKESGKGGGKGKKKKKSKKGKK</sequence>
<comment type="caution">
    <text evidence="3">The sequence shown here is derived from an EMBL/GenBank/DDBJ whole genome shotgun (WGS) entry which is preliminary data.</text>
</comment>
<gene>
    <name evidence="3" type="ORF">FOJ82_10615</name>
</gene>
<evidence type="ECO:0000313" key="4">
    <source>
        <dbReference type="Proteomes" id="UP000317638"/>
    </source>
</evidence>
<dbReference type="InterPro" id="IPR027417">
    <property type="entry name" value="P-loop_NTPase"/>
</dbReference>
<dbReference type="PANTHER" id="PTHR34383:SF3">
    <property type="entry name" value="POLYPHOSPHATE:AMP PHOSPHOTRANSFERASE"/>
    <property type="match status" value="1"/>
</dbReference>
<dbReference type="GO" id="GO:0006797">
    <property type="term" value="P:polyphosphate metabolic process"/>
    <property type="evidence" value="ECO:0007669"/>
    <property type="project" value="InterPro"/>
</dbReference>
<feature type="compositionally biased region" description="Basic and acidic residues" evidence="1">
    <location>
        <begin position="349"/>
        <end position="358"/>
    </location>
</feature>
<evidence type="ECO:0000256" key="1">
    <source>
        <dbReference type="SAM" id="MobiDB-lite"/>
    </source>
</evidence>
<keyword evidence="3" id="KW-0808">Transferase</keyword>
<dbReference type="InterPro" id="IPR022488">
    <property type="entry name" value="PPK2-related"/>
</dbReference>
<accession>A0A553JZ37</accession>
<dbReference type="InterPro" id="IPR022300">
    <property type="entry name" value="PPK2-rel_1"/>
</dbReference>
<name>A0A553JZ37_9ACTN</name>
<dbReference type="Proteomes" id="UP000317638">
    <property type="component" value="Unassembled WGS sequence"/>
</dbReference>
<dbReference type="GO" id="GO:0016301">
    <property type="term" value="F:kinase activity"/>
    <property type="evidence" value="ECO:0007669"/>
    <property type="project" value="UniProtKB-KW"/>
</dbReference>
<dbReference type="GO" id="GO:0016776">
    <property type="term" value="F:phosphotransferase activity, phosphate group as acceptor"/>
    <property type="evidence" value="ECO:0007669"/>
    <property type="project" value="InterPro"/>
</dbReference>